<dbReference type="Proteomes" id="UP000727857">
    <property type="component" value="Unassembled WGS sequence"/>
</dbReference>
<keyword evidence="6" id="KW-0862">Zinc</keyword>
<dbReference type="GO" id="GO:0006154">
    <property type="term" value="P:adenosine catabolic process"/>
    <property type="evidence" value="ECO:0007669"/>
    <property type="project" value="TreeGrafter"/>
</dbReference>
<evidence type="ECO:0000256" key="1">
    <source>
        <dbReference type="ARBA" id="ARBA00001947"/>
    </source>
</evidence>
<dbReference type="NCBIfam" id="TIGR01430">
    <property type="entry name" value="aden_deam"/>
    <property type="match status" value="1"/>
</dbReference>
<dbReference type="GO" id="GO:0046872">
    <property type="term" value="F:metal ion binding"/>
    <property type="evidence" value="ECO:0007669"/>
    <property type="project" value="UniProtKB-KW"/>
</dbReference>
<reference evidence="8" key="1">
    <citation type="submission" date="2020-10" db="EMBL/GenBank/DDBJ databases">
        <authorList>
            <person name="Gilroy R."/>
        </authorList>
    </citation>
    <scope>NUCLEOTIDE SEQUENCE</scope>
    <source>
        <strain evidence="8">517</strain>
    </source>
</reference>
<keyword evidence="5 8" id="KW-0378">Hydrolase</keyword>
<organism evidence="8 9">
    <name type="scientific">Candidatus Stercoripulliclostridium pullicola</name>
    <dbReference type="NCBI Taxonomy" id="2840953"/>
    <lineage>
        <taxon>Bacteria</taxon>
        <taxon>Bacillati</taxon>
        <taxon>Bacillota</taxon>
        <taxon>Clostridia</taxon>
        <taxon>Eubacteriales</taxon>
        <taxon>Candidatus Stercoripulliclostridium</taxon>
    </lineage>
</organism>
<reference evidence="8" key="2">
    <citation type="journal article" date="2021" name="PeerJ">
        <title>Extensive microbial diversity within the chicken gut microbiome revealed by metagenomics and culture.</title>
        <authorList>
            <person name="Gilroy R."/>
            <person name="Ravi A."/>
            <person name="Getino M."/>
            <person name="Pursley I."/>
            <person name="Horton D.L."/>
            <person name="Alikhan N.F."/>
            <person name="Baker D."/>
            <person name="Gharbi K."/>
            <person name="Hall N."/>
            <person name="Watson M."/>
            <person name="Adriaenssens E.M."/>
            <person name="Foster-Nyarko E."/>
            <person name="Jarju S."/>
            <person name="Secka A."/>
            <person name="Antonio M."/>
            <person name="Oren A."/>
            <person name="Chaudhuri R.R."/>
            <person name="La Ragione R."/>
            <person name="Hildebrand F."/>
            <person name="Pallen M.J."/>
        </authorList>
    </citation>
    <scope>NUCLEOTIDE SEQUENCE</scope>
    <source>
        <strain evidence="8">517</strain>
    </source>
</reference>
<name>A0A940DH81_9FIRM</name>
<comment type="cofactor">
    <cofactor evidence="1">
        <name>Zn(2+)</name>
        <dbReference type="ChEBI" id="CHEBI:29105"/>
    </cofactor>
</comment>
<dbReference type="Pfam" id="PF00962">
    <property type="entry name" value="A_deaminase"/>
    <property type="match status" value="1"/>
</dbReference>
<dbReference type="PANTHER" id="PTHR11409">
    <property type="entry name" value="ADENOSINE DEAMINASE"/>
    <property type="match status" value="1"/>
</dbReference>
<evidence type="ECO:0000256" key="6">
    <source>
        <dbReference type="ARBA" id="ARBA00022833"/>
    </source>
</evidence>
<dbReference type="EC" id="3.5.4.4" evidence="3"/>
<dbReference type="GO" id="GO:0043103">
    <property type="term" value="P:hypoxanthine salvage"/>
    <property type="evidence" value="ECO:0007669"/>
    <property type="project" value="TreeGrafter"/>
</dbReference>
<evidence type="ECO:0000313" key="8">
    <source>
        <dbReference type="EMBL" id="MBO8424384.1"/>
    </source>
</evidence>
<dbReference type="InterPro" id="IPR032466">
    <property type="entry name" value="Metal_Hydrolase"/>
</dbReference>
<feature type="domain" description="Adenosine deaminase" evidence="7">
    <location>
        <begin position="6"/>
        <end position="310"/>
    </location>
</feature>
<protein>
    <recommendedName>
        <fullName evidence="3">adenosine deaminase</fullName>
        <ecNumber evidence="3">3.5.4.4</ecNumber>
    </recommendedName>
</protein>
<dbReference type="AlphaFoldDB" id="A0A940DH81"/>
<dbReference type="SUPFAM" id="SSF51556">
    <property type="entry name" value="Metallo-dependent hydrolases"/>
    <property type="match status" value="1"/>
</dbReference>
<proteinExistence type="inferred from homology"/>
<dbReference type="Gene3D" id="3.20.20.140">
    <property type="entry name" value="Metal-dependent hydrolases"/>
    <property type="match status" value="1"/>
</dbReference>
<dbReference type="EMBL" id="JADINF010000131">
    <property type="protein sequence ID" value="MBO8424384.1"/>
    <property type="molecule type" value="Genomic_DNA"/>
</dbReference>
<gene>
    <name evidence="8" type="primary">add</name>
    <name evidence="8" type="ORF">IAB16_05150</name>
</gene>
<dbReference type="InterPro" id="IPR006330">
    <property type="entry name" value="Ado/ade_deaminase"/>
</dbReference>
<dbReference type="PANTHER" id="PTHR11409:SF43">
    <property type="entry name" value="ADENOSINE DEAMINASE"/>
    <property type="match status" value="1"/>
</dbReference>
<evidence type="ECO:0000313" key="9">
    <source>
        <dbReference type="Proteomes" id="UP000727857"/>
    </source>
</evidence>
<dbReference type="InterPro" id="IPR001365">
    <property type="entry name" value="A_deaminase_dom"/>
</dbReference>
<evidence type="ECO:0000256" key="5">
    <source>
        <dbReference type="ARBA" id="ARBA00022801"/>
    </source>
</evidence>
<comment type="similarity">
    <text evidence="2">Belongs to the metallo-dependent hydrolases superfamily. Adenosine and AMP deaminases family.</text>
</comment>
<dbReference type="GO" id="GO:0005829">
    <property type="term" value="C:cytosol"/>
    <property type="evidence" value="ECO:0007669"/>
    <property type="project" value="TreeGrafter"/>
</dbReference>
<evidence type="ECO:0000259" key="7">
    <source>
        <dbReference type="Pfam" id="PF00962"/>
    </source>
</evidence>
<dbReference type="GO" id="GO:0004000">
    <property type="term" value="F:adenosine deaminase activity"/>
    <property type="evidence" value="ECO:0007669"/>
    <property type="project" value="UniProtKB-ARBA"/>
</dbReference>
<accession>A0A940DH81</accession>
<evidence type="ECO:0000256" key="2">
    <source>
        <dbReference type="ARBA" id="ARBA00006676"/>
    </source>
</evidence>
<dbReference type="GO" id="GO:0046103">
    <property type="term" value="P:inosine biosynthetic process"/>
    <property type="evidence" value="ECO:0007669"/>
    <property type="project" value="TreeGrafter"/>
</dbReference>
<comment type="caution">
    <text evidence="8">The sequence shown here is derived from an EMBL/GenBank/DDBJ whole genome shotgun (WGS) entry which is preliminary data.</text>
</comment>
<evidence type="ECO:0000256" key="4">
    <source>
        <dbReference type="ARBA" id="ARBA00022723"/>
    </source>
</evidence>
<keyword evidence="4" id="KW-0479">Metal-binding</keyword>
<evidence type="ECO:0000256" key="3">
    <source>
        <dbReference type="ARBA" id="ARBA00012784"/>
    </source>
</evidence>
<sequence>MSGGIDLHLHLDGSITAEDAIYLAGKCGVALPARNACELRKYMTAPKCCADLKEYLRSFEIPLLVLQTPENVAYAIRSLVKRLAESGMRYAEIRFAPGLLTAGGASQREIAEAACVAFEAAEEEFRFSGGLIFCAMRAGALSDEENRETARTAAEFLGKGVVGIDLAGDEAKDFPSDHAKVFAMAREAGVPITVHAGEAGGADKIRDALALGALRIGHGVRCVEDDSLVAELAERGITLETCYTSNLNTGACTEKTFPLRALMRAGVKVTLNTDNMTVSDTDLDKEYARLGITEEEKSVLLDNAEKAAFAAGL</sequence>